<feature type="domain" description="Peptidase M60" evidence="2">
    <location>
        <begin position="432"/>
        <end position="771"/>
    </location>
</feature>
<dbReference type="EMBL" id="WIRE01000001">
    <property type="protein sequence ID" value="MQX51849.1"/>
    <property type="molecule type" value="Genomic_DNA"/>
</dbReference>
<dbReference type="InterPro" id="IPR035423">
    <property type="entry name" value="M60-like_N"/>
</dbReference>
<sequence>MVLKWRPVCLGLGLSLLLAACGGGGGGSGSATPATEMDPLTRALQTGNSEGLDDRTLLEKALAEMDRLAAAQQSLVSGLGSGALNYAVPQSSHFVSAAYGNGFTILRGSQGGNSLASAVTVNRKRAAGIGFEFYQDRAGQAGIDELGRGLVSWLAGGDRPAGVAMAGIQSGVLTSWLADSFPQSLVKRCSAGLPSSCLDGTQVLIISDRPASGEEAALQALVASARGRDIGVLYVHTRGWNDTALGHDLLAPFGLSLGGYGGNYWAQDTLAWTSVTAMLEAMQSQDPIRVALQHFHDHDFPVSFSDCVTGPGGGNCDNDAVLKSALLDGVGALRTQLAALDRGGKPLFAQEGRQLLKLLVLLGDVWRRDITYPMKKETAPLEDFLKALYADYSVLYLRNVQPAQGDLGSFSAPMMTPPATMTLTRDREVSGNHFTALGAYVLPGQTVRITRQDNSEATLAVRINTQRTGSTRLWSEYNRPRFLSSPAMPLTRGDTVRISSPYGGTLQLVHSDAPTAVTVSVRMEGVSRQPFLQYGPDMDQAAFAAGLQNSELTWAEIRTPFAEVHSRRDRMNQSINESRYAGDSQAFLDDLFEYVLRDAYALAGFQGEGVTLAPAVATRCESLGWDCTSASIHALPKVQHINVDWYAHCGSGCSGNPYDQAWALDPYGWGESHELGHNLQRGLLNVYGGRSGEVSNNLFPLHKNWRLLDERGADMSSTRLQYRGVFDILKSAVGRGDAFQAAYDGIWANDSYAANNGLRMASYIQLPHLWAEVVGDDAQGWDIVTLLYLAERQFRGLSDSDWAVRKAEFGMGTFMERPDLSGNEFLLILSSYLSGRDLRPLWDQWGLDYGVAVDAQMDALMLPAQAAVIWVGPNSNDWSLVEKVPVASDMAWPF</sequence>
<dbReference type="RefSeq" id="WP_153498624.1">
    <property type="nucleotide sequence ID" value="NZ_WIRE01000001.1"/>
</dbReference>
<dbReference type="Pfam" id="PF13402">
    <property type="entry name" value="Peptidase_M60"/>
    <property type="match status" value="1"/>
</dbReference>
<reference evidence="3 4" key="1">
    <citation type="submission" date="2019-10" db="EMBL/GenBank/DDBJ databases">
        <title>Alcanivorax sp.PA15-N-34 draft genome sequence.</title>
        <authorList>
            <person name="Liao X."/>
            <person name="Shao Z."/>
        </authorList>
    </citation>
    <scope>NUCLEOTIDE SEQUENCE [LARGE SCALE GENOMIC DNA]</scope>
    <source>
        <strain evidence="3 4">PA15-N-34</strain>
    </source>
</reference>
<feature type="signal peptide" evidence="1">
    <location>
        <begin position="1"/>
        <end position="19"/>
    </location>
</feature>
<dbReference type="PROSITE" id="PS51257">
    <property type="entry name" value="PROKAR_LIPOPROTEIN"/>
    <property type="match status" value="1"/>
</dbReference>
<keyword evidence="4" id="KW-1185">Reference proteome</keyword>
<dbReference type="Pfam" id="PF17291">
    <property type="entry name" value="M60-like_N"/>
    <property type="match status" value="1"/>
</dbReference>
<dbReference type="InterPro" id="IPR031161">
    <property type="entry name" value="Peptidase_M60_dom"/>
</dbReference>
<name>A0A6N7LP08_9GAMM</name>
<dbReference type="InterPro" id="IPR042279">
    <property type="entry name" value="Pep_M60_3"/>
</dbReference>
<evidence type="ECO:0000256" key="1">
    <source>
        <dbReference type="SAM" id="SignalP"/>
    </source>
</evidence>
<keyword evidence="1" id="KW-0732">Signal</keyword>
<protein>
    <recommendedName>
        <fullName evidence="2">Peptidase M60 domain-containing protein</fullName>
    </recommendedName>
</protein>
<proteinExistence type="predicted"/>
<evidence type="ECO:0000259" key="2">
    <source>
        <dbReference type="PROSITE" id="PS51723"/>
    </source>
</evidence>
<feature type="chain" id="PRO_5026987902" description="Peptidase M60 domain-containing protein" evidence="1">
    <location>
        <begin position="20"/>
        <end position="894"/>
    </location>
</feature>
<organism evidence="3 4">
    <name type="scientific">Alcanivorax sediminis</name>
    <dbReference type="NCBI Taxonomy" id="2663008"/>
    <lineage>
        <taxon>Bacteria</taxon>
        <taxon>Pseudomonadati</taxon>
        <taxon>Pseudomonadota</taxon>
        <taxon>Gammaproteobacteria</taxon>
        <taxon>Oceanospirillales</taxon>
        <taxon>Alcanivoracaceae</taxon>
        <taxon>Alcanivorax</taxon>
    </lineage>
</organism>
<evidence type="ECO:0000313" key="4">
    <source>
        <dbReference type="Proteomes" id="UP000469421"/>
    </source>
</evidence>
<dbReference type="InterPro" id="IPR041549">
    <property type="entry name" value="IMPa_helical"/>
</dbReference>
<comment type="caution">
    <text evidence="3">The sequence shown here is derived from an EMBL/GenBank/DDBJ whole genome shotgun (WGS) entry which is preliminary data.</text>
</comment>
<evidence type="ECO:0000313" key="3">
    <source>
        <dbReference type="EMBL" id="MQX51849.1"/>
    </source>
</evidence>
<dbReference type="SMART" id="SM01276">
    <property type="entry name" value="M60-like"/>
    <property type="match status" value="1"/>
</dbReference>
<dbReference type="PROSITE" id="PS51723">
    <property type="entry name" value="PEPTIDASE_M60"/>
    <property type="match status" value="1"/>
</dbReference>
<accession>A0A6N7LP08</accession>
<dbReference type="Proteomes" id="UP000469421">
    <property type="component" value="Unassembled WGS sequence"/>
</dbReference>
<gene>
    <name evidence="3" type="ORF">GFN93_01220</name>
</gene>
<dbReference type="AlphaFoldDB" id="A0A6N7LP08"/>
<dbReference type="Gene3D" id="1.10.390.30">
    <property type="entry name" value="Peptidase M60, enhancin-like domain 3"/>
    <property type="match status" value="1"/>
</dbReference>
<dbReference type="Pfam" id="PF18650">
    <property type="entry name" value="IMPa_N_2"/>
    <property type="match status" value="1"/>
</dbReference>
<dbReference type="Pfam" id="PF18642">
    <property type="entry name" value="IMPa_helical"/>
    <property type="match status" value="1"/>
</dbReference>
<dbReference type="InterPro" id="IPR040711">
    <property type="entry name" value="IMPa_N_2"/>
</dbReference>
<dbReference type="NCBIfam" id="NF038322">
    <property type="entry name" value="ImpA_fam_HExGH"/>
    <property type="match status" value="1"/>
</dbReference>